<evidence type="ECO:0000313" key="1">
    <source>
        <dbReference type="EMBL" id="CDM29715.1"/>
    </source>
</evidence>
<proteinExistence type="predicted"/>
<protein>
    <submittedName>
        <fullName evidence="1">Genomic scaffold, ProqFM164S01</fullName>
    </submittedName>
</protein>
<name>W6Q0A4_PENRF</name>
<dbReference type="EMBL" id="HG792015">
    <property type="protein sequence ID" value="CDM29715.1"/>
    <property type="molecule type" value="Genomic_DNA"/>
</dbReference>
<evidence type="ECO:0000313" key="2">
    <source>
        <dbReference type="Proteomes" id="UP000030686"/>
    </source>
</evidence>
<dbReference type="Proteomes" id="UP000030686">
    <property type="component" value="Unassembled WGS sequence"/>
</dbReference>
<reference evidence="1" key="1">
    <citation type="journal article" date="2014" name="Nat. Commun.">
        <title>Multiple recent horizontal transfers of a large genomic region in cheese making fungi.</title>
        <authorList>
            <person name="Cheeseman K."/>
            <person name="Ropars J."/>
            <person name="Renault P."/>
            <person name="Dupont J."/>
            <person name="Gouzy J."/>
            <person name="Branca A."/>
            <person name="Abraham A.L."/>
            <person name="Ceppi M."/>
            <person name="Conseiller E."/>
            <person name="Debuchy R."/>
            <person name="Malagnac F."/>
            <person name="Goarin A."/>
            <person name="Silar P."/>
            <person name="Lacoste S."/>
            <person name="Sallet E."/>
            <person name="Bensimon A."/>
            <person name="Giraud T."/>
            <person name="Brygoo Y."/>
        </authorList>
    </citation>
    <scope>NUCLEOTIDE SEQUENCE [LARGE SCALE GENOMIC DNA]</scope>
    <source>
        <strain evidence="1">FM164</strain>
    </source>
</reference>
<organism evidence="1 2">
    <name type="scientific">Penicillium roqueforti (strain FM164)</name>
    <dbReference type="NCBI Taxonomy" id="1365484"/>
    <lineage>
        <taxon>Eukaryota</taxon>
        <taxon>Fungi</taxon>
        <taxon>Dikarya</taxon>
        <taxon>Ascomycota</taxon>
        <taxon>Pezizomycotina</taxon>
        <taxon>Eurotiomycetes</taxon>
        <taxon>Eurotiomycetidae</taxon>
        <taxon>Eurotiales</taxon>
        <taxon>Aspergillaceae</taxon>
        <taxon>Penicillium</taxon>
    </lineage>
</organism>
<gene>
    <name evidence="1" type="ORF">PROQFM164_S01g003527</name>
</gene>
<accession>W6Q0A4</accession>
<dbReference type="AlphaFoldDB" id="W6Q0A4"/>
<keyword evidence="2" id="KW-1185">Reference proteome</keyword>
<sequence>MSYNATEFFFRGARSLPGFIPSVPATGDELVTLNGFATLHSELPPKASKWQSCCHFELSFWIPG</sequence>